<evidence type="ECO:0000256" key="2">
    <source>
        <dbReference type="ARBA" id="ARBA00009694"/>
    </source>
</evidence>
<dbReference type="PANTHER" id="PTHR43461:SF1">
    <property type="entry name" value="TRANSMEMBRANE PROTEIN 256"/>
    <property type="match status" value="1"/>
</dbReference>
<feature type="transmembrane region" description="Helical" evidence="6">
    <location>
        <begin position="77"/>
        <end position="99"/>
    </location>
</feature>
<evidence type="ECO:0000256" key="1">
    <source>
        <dbReference type="ARBA" id="ARBA00004141"/>
    </source>
</evidence>
<keyword evidence="8" id="KW-1185">Reference proteome</keyword>
<reference evidence="8" key="1">
    <citation type="journal article" date="2019" name="Int. J. Syst. Evol. Microbiol.">
        <title>The Global Catalogue of Microorganisms (GCM) 10K type strain sequencing project: providing services to taxonomists for standard genome sequencing and annotation.</title>
        <authorList>
            <consortium name="The Broad Institute Genomics Platform"/>
            <consortium name="The Broad Institute Genome Sequencing Center for Infectious Disease"/>
            <person name="Wu L."/>
            <person name="Ma J."/>
        </authorList>
    </citation>
    <scope>NUCLEOTIDE SEQUENCE [LARGE SCALE GENOMIC DNA]</scope>
    <source>
        <strain evidence="8">CCUG 55585</strain>
    </source>
</reference>
<gene>
    <name evidence="7" type="ORF">ACFQ0E_13805</name>
</gene>
<comment type="caution">
    <text evidence="7">The sequence shown here is derived from an EMBL/GenBank/DDBJ whole genome shotgun (WGS) entry which is preliminary data.</text>
</comment>
<dbReference type="EMBL" id="JBHTIF010000002">
    <property type="protein sequence ID" value="MFD0726672.1"/>
    <property type="molecule type" value="Genomic_DNA"/>
</dbReference>
<dbReference type="InterPro" id="IPR006696">
    <property type="entry name" value="DUF423"/>
</dbReference>
<keyword evidence="4 6" id="KW-1133">Transmembrane helix</keyword>
<dbReference type="PANTHER" id="PTHR43461">
    <property type="entry name" value="TRANSMEMBRANE PROTEIN 256"/>
    <property type="match status" value="1"/>
</dbReference>
<name>A0ABW2YG19_9GAMM</name>
<comment type="subcellular location">
    <subcellularLocation>
        <location evidence="1">Membrane</location>
        <topology evidence="1">Multi-pass membrane protein</topology>
    </subcellularLocation>
</comment>
<feature type="transmembrane region" description="Helical" evidence="6">
    <location>
        <begin position="105"/>
        <end position="124"/>
    </location>
</feature>
<evidence type="ECO:0000256" key="5">
    <source>
        <dbReference type="ARBA" id="ARBA00023136"/>
    </source>
</evidence>
<dbReference type="RefSeq" id="WP_386824727.1">
    <property type="nucleotide sequence ID" value="NZ_JBHTIF010000002.1"/>
</dbReference>
<dbReference type="Proteomes" id="UP001597110">
    <property type="component" value="Unassembled WGS sequence"/>
</dbReference>
<proteinExistence type="inferred from homology"/>
<evidence type="ECO:0000313" key="7">
    <source>
        <dbReference type="EMBL" id="MFD0726672.1"/>
    </source>
</evidence>
<evidence type="ECO:0000256" key="3">
    <source>
        <dbReference type="ARBA" id="ARBA00022692"/>
    </source>
</evidence>
<evidence type="ECO:0000256" key="4">
    <source>
        <dbReference type="ARBA" id="ARBA00022989"/>
    </source>
</evidence>
<evidence type="ECO:0000256" key="6">
    <source>
        <dbReference type="SAM" id="Phobius"/>
    </source>
</evidence>
<protein>
    <submittedName>
        <fullName evidence="7">DUF423 domain-containing protein</fullName>
    </submittedName>
</protein>
<evidence type="ECO:0000313" key="8">
    <source>
        <dbReference type="Proteomes" id="UP001597110"/>
    </source>
</evidence>
<feature type="transmembrane region" description="Helical" evidence="6">
    <location>
        <begin position="46"/>
        <end position="65"/>
    </location>
</feature>
<keyword evidence="5 6" id="KW-0472">Membrane</keyword>
<accession>A0ABW2YG19</accession>
<keyword evidence="3 6" id="KW-0812">Transmembrane</keyword>
<dbReference type="Pfam" id="PF04241">
    <property type="entry name" value="DUF423"/>
    <property type="match status" value="1"/>
</dbReference>
<comment type="similarity">
    <text evidence="2">Belongs to the UPF0382 family.</text>
</comment>
<organism evidence="7 8">
    <name type="scientific">Lysobacter brunescens</name>
    <dbReference type="NCBI Taxonomy" id="262323"/>
    <lineage>
        <taxon>Bacteria</taxon>
        <taxon>Pseudomonadati</taxon>
        <taxon>Pseudomonadota</taxon>
        <taxon>Gammaproteobacteria</taxon>
        <taxon>Lysobacterales</taxon>
        <taxon>Lysobacteraceae</taxon>
        <taxon>Lysobacter</taxon>
    </lineage>
</organism>
<sequence>MTSDSTAEATSGALRRLLTASGAVFASAGVVLSAYAAHAAEIAARASLQSAALFALLHGVALAALSRHAARRTGLVALFMLALGTLLFSGTLVAAHAFGMPTRPAPFGGMLLILGWLLFAIDAMRR</sequence>